<keyword evidence="2" id="KW-1185">Reference proteome</keyword>
<gene>
    <name evidence="1" type="ORF">POTOM_051038</name>
</gene>
<proteinExistence type="predicted"/>
<sequence>MKEHFKIHKVKSQGHDCEQKFKHYTLSWLSKLPVSGYISNEIEDDSEACDVDAFKKEDDSGNRGFSVTKAGLDRSTSTYWEWLIAVTLETDVCSLYLNVRDWSYVHSTARPVVRAPGYPLLTDKMGAAPSDFCPLQRPVKWESAATFSSPTSISLAFPVAGGRKIELAVARFLSSGRGSHETTNVYFEAASYFQTFRTSLTRYQSVDGGGDFFSVLGPSSPSEIVLSLWHYWTLNYPFCSTISSTRNNITTPLIL</sequence>
<name>A0A8X8C9Y8_POPTO</name>
<evidence type="ECO:0000313" key="1">
    <source>
        <dbReference type="EMBL" id="KAG6746497.1"/>
    </source>
</evidence>
<evidence type="ECO:0000313" key="2">
    <source>
        <dbReference type="Proteomes" id="UP000886885"/>
    </source>
</evidence>
<accession>A0A8X8C9Y8</accession>
<comment type="caution">
    <text evidence="1">The sequence shown here is derived from an EMBL/GenBank/DDBJ whole genome shotgun (WGS) entry which is preliminary data.</text>
</comment>
<dbReference type="OrthoDB" id="1682494at2759"/>
<organism evidence="1 2">
    <name type="scientific">Populus tomentosa</name>
    <name type="common">Chinese white poplar</name>
    <dbReference type="NCBI Taxonomy" id="118781"/>
    <lineage>
        <taxon>Eukaryota</taxon>
        <taxon>Viridiplantae</taxon>
        <taxon>Streptophyta</taxon>
        <taxon>Embryophyta</taxon>
        <taxon>Tracheophyta</taxon>
        <taxon>Spermatophyta</taxon>
        <taxon>Magnoliopsida</taxon>
        <taxon>eudicotyledons</taxon>
        <taxon>Gunneridae</taxon>
        <taxon>Pentapetalae</taxon>
        <taxon>rosids</taxon>
        <taxon>fabids</taxon>
        <taxon>Malpighiales</taxon>
        <taxon>Salicaceae</taxon>
        <taxon>Saliceae</taxon>
        <taxon>Populus</taxon>
    </lineage>
</organism>
<dbReference type="EMBL" id="JAAWWB010000030">
    <property type="protein sequence ID" value="KAG6746497.1"/>
    <property type="molecule type" value="Genomic_DNA"/>
</dbReference>
<reference evidence="1" key="1">
    <citation type="journal article" date="2020" name="bioRxiv">
        <title>Hybrid origin of Populus tomentosa Carr. identified through genome sequencing and phylogenomic analysis.</title>
        <authorList>
            <person name="An X."/>
            <person name="Gao K."/>
            <person name="Chen Z."/>
            <person name="Li J."/>
            <person name="Yang X."/>
            <person name="Yang X."/>
            <person name="Zhou J."/>
            <person name="Guo T."/>
            <person name="Zhao T."/>
            <person name="Huang S."/>
            <person name="Miao D."/>
            <person name="Khan W.U."/>
            <person name="Rao P."/>
            <person name="Ye M."/>
            <person name="Lei B."/>
            <person name="Liao W."/>
            <person name="Wang J."/>
            <person name="Ji L."/>
            <person name="Li Y."/>
            <person name="Guo B."/>
            <person name="Mustafa N.S."/>
            <person name="Li S."/>
            <person name="Yun Q."/>
            <person name="Keller S.R."/>
            <person name="Mao J."/>
            <person name="Zhang R."/>
            <person name="Strauss S.H."/>
        </authorList>
    </citation>
    <scope>NUCLEOTIDE SEQUENCE</scope>
    <source>
        <strain evidence="1">GM15</strain>
        <tissue evidence="1">Leaf</tissue>
    </source>
</reference>
<dbReference type="Proteomes" id="UP000886885">
    <property type="component" value="Chromosome 15D"/>
</dbReference>
<dbReference type="AlphaFoldDB" id="A0A8X8C9Y8"/>
<protein>
    <submittedName>
        <fullName evidence="1">Uncharacterized protein</fullName>
    </submittedName>
</protein>